<dbReference type="PANTHER" id="PTHR38041:SF1">
    <property type="entry name" value="CHORISMATE MUTASE"/>
    <property type="match status" value="1"/>
</dbReference>
<protein>
    <submittedName>
        <fullName evidence="3">Chorismate mutase</fullName>
    </submittedName>
</protein>
<dbReference type="SMART" id="SM00830">
    <property type="entry name" value="CM_2"/>
    <property type="match status" value="1"/>
</dbReference>
<dbReference type="InterPro" id="IPR002701">
    <property type="entry name" value="CM_II_prokaryot"/>
</dbReference>
<dbReference type="STRING" id="512399.A8709_17835"/>
<dbReference type="Pfam" id="PF01817">
    <property type="entry name" value="CM_2"/>
    <property type="match status" value="1"/>
</dbReference>
<gene>
    <name evidence="3" type="ORF">A8709_17835</name>
</gene>
<dbReference type="SUPFAM" id="SSF48600">
    <property type="entry name" value="Chorismate mutase II"/>
    <property type="match status" value="1"/>
</dbReference>
<evidence type="ECO:0000259" key="2">
    <source>
        <dbReference type="PROSITE" id="PS51168"/>
    </source>
</evidence>
<organism evidence="3 4">
    <name type="scientific">Paenibacillus pectinilyticus</name>
    <dbReference type="NCBI Taxonomy" id="512399"/>
    <lineage>
        <taxon>Bacteria</taxon>
        <taxon>Bacillati</taxon>
        <taxon>Bacillota</taxon>
        <taxon>Bacilli</taxon>
        <taxon>Bacillales</taxon>
        <taxon>Paenibacillaceae</taxon>
        <taxon>Paenibacillus</taxon>
    </lineage>
</organism>
<evidence type="ECO:0000256" key="1">
    <source>
        <dbReference type="ARBA" id="ARBA00023235"/>
    </source>
</evidence>
<sequence>MITKLDELRIGIDEVDQQIIALLAERFRLTEEVGLYKASNQLVAQDPNREKQQFQKIVQLSEKNGINPEYTTEIYRCLIDLVISRHEVLLAINS</sequence>
<reference evidence="4" key="1">
    <citation type="submission" date="2016-05" db="EMBL/GenBank/DDBJ databases">
        <title>Paenibacillus oryzae. sp. nov., isolated from the rice root.</title>
        <authorList>
            <person name="Zhang J."/>
            <person name="Zhang X."/>
        </authorList>
    </citation>
    <scope>NUCLEOTIDE SEQUENCE [LARGE SCALE GENOMIC DNA]</scope>
    <source>
        <strain evidence="4">KCTC13222</strain>
    </source>
</reference>
<dbReference type="GO" id="GO:0009697">
    <property type="term" value="P:salicylic acid biosynthetic process"/>
    <property type="evidence" value="ECO:0007669"/>
    <property type="project" value="TreeGrafter"/>
</dbReference>
<keyword evidence="1" id="KW-0413">Isomerase</keyword>
<dbReference type="PROSITE" id="PS51168">
    <property type="entry name" value="CHORISMATE_MUT_2"/>
    <property type="match status" value="1"/>
</dbReference>
<feature type="domain" description="Chorismate mutase" evidence="2">
    <location>
        <begin position="1"/>
        <end position="90"/>
    </location>
</feature>
<proteinExistence type="predicted"/>
<name>A0A1C0ZZA1_9BACL</name>
<dbReference type="GO" id="GO:0004106">
    <property type="term" value="F:chorismate mutase activity"/>
    <property type="evidence" value="ECO:0007669"/>
    <property type="project" value="InterPro"/>
</dbReference>
<dbReference type="InterPro" id="IPR036263">
    <property type="entry name" value="Chorismate_II_sf"/>
</dbReference>
<accession>A0A1C0ZZA1</accession>
<dbReference type="AlphaFoldDB" id="A0A1C0ZZA1"/>
<keyword evidence="4" id="KW-1185">Reference proteome</keyword>
<dbReference type="Proteomes" id="UP000093309">
    <property type="component" value="Unassembled WGS sequence"/>
</dbReference>
<comment type="caution">
    <text evidence="3">The sequence shown here is derived from an EMBL/GenBank/DDBJ whole genome shotgun (WGS) entry which is preliminary data.</text>
</comment>
<dbReference type="InterPro" id="IPR051331">
    <property type="entry name" value="Chorismate_mutase-related"/>
</dbReference>
<dbReference type="Gene3D" id="1.20.59.10">
    <property type="entry name" value="Chorismate mutase"/>
    <property type="match status" value="1"/>
</dbReference>
<dbReference type="InterPro" id="IPR036979">
    <property type="entry name" value="CM_dom_sf"/>
</dbReference>
<dbReference type="PANTHER" id="PTHR38041">
    <property type="entry name" value="CHORISMATE MUTASE"/>
    <property type="match status" value="1"/>
</dbReference>
<dbReference type="OrthoDB" id="517480at2"/>
<dbReference type="EMBL" id="LYPC01000022">
    <property type="protein sequence ID" value="OCT13467.1"/>
    <property type="molecule type" value="Genomic_DNA"/>
</dbReference>
<evidence type="ECO:0000313" key="4">
    <source>
        <dbReference type="Proteomes" id="UP000093309"/>
    </source>
</evidence>
<dbReference type="GO" id="GO:0046417">
    <property type="term" value="P:chorismate metabolic process"/>
    <property type="evidence" value="ECO:0007669"/>
    <property type="project" value="InterPro"/>
</dbReference>
<dbReference type="RefSeq" id="WP_065853529.1">
    <property type="nucleotide sequence ID" value="NZ_LYPC01000022.1"/>
</dbReference>
<evidence type="ECO:0000313" key="3">
    <source>
        <dbReference type="EMBL" id="OCT13467.1"/>
    </source>
</evidence>